<comment type="caution">
    <text evidence="1">The sequence shown here is derived from an EMBL/GenBank/DDBJ whole genome shotgun (WGS) entry which is preliminary data.</text>
</comment>
<reference evidence="1" key="1">
    <citation type="submission" date="2021-01" db="EMBL/GenBank/DDBJ databases">
        <authorList>
            <consortium name="Genoscope - CEA"/>
            <person name="William W."/>
        </authorList>
    </citation>
    <scope>NUCLEOTIDE SEQUENCE</scope>
</reference>
<keyword evidence="2" id="KW-1185">Reference proteome</keyword>
<protein>
    <submittedName>
        <fullName evidence="1">Uncharacterized protein</fullName>
    </submittedName>
</protein>
<organism evidence="1 2">
    <name type="scientific">Paramecium sonneborni</name>
    <dbReference type="NCBI Taxonomy" id="65129"/>
    <lineage>
        <taxon>Eukaryota</taxon>
        <taxon>Sar</taxon>
        <taxon>Alveolata</taxon>
        <taxon>Ciliophora</taxon>
        <taxon>Intramacronucleata</taxon>
        <taxon>Oligohymenophorea</taxon>
        <taxon>Peniculida</taxon>
        <taxon>Parameciidae</taxon>
        <taxon>Paramecium</taxon>
    </lineage>
</organism>
<gene>
    <name evidence="1" type="ORF">PSON_ATCC_30995.1.T0570240</name>
</gene>
<evidence type="ECO:0000313" key="2">
    <source>
        <dbReference type="Proteomes" id="UP000692954"/>
    </source>
</evidence>
<dbReference type="AlphaFoldDB" id="A0A8S1NLR2"/>
<dbReference type="EMBL" id="CAJJDN010000057">
    <property type="protein sequence ID" value="CAD8091376.1"/>
    <property type="molecule type" value="Genomic_DNA"/>
</dbReference>
<name>A0A8S1NLR2_9CILI</name>
<evidence type="ECO:0000313" key="1">
    <source>
        <dbReference type="EMBL" id="CAD8091376.1"/>
    </source>
</evidence>
<accession>A0A8S1NLR2</accession>
<dbReference type="Proteomes" id="UP000692954">
    <property type="component" value="Unassembled WGS sequence"/>
</dbReference>
<sequence length="265" mass="31395">MFCICGPRETGNNEKSQQSVNQQIATSLQANMRRKSMKPCINQDQYVNIEDSINQYFRQKSDQQMDFKEYTDFINDYFQGNNQQSQNQLENNTELSAIKFEETKTNTDRMRLLHLGDGLLARIISINQTNTSSYKDSFSPFIIKVLQETKRFYDINPIYEVQFVKQLIPHFITEQTYQRVKNDKLLIAHDPTGSFLIKHALSSQEVYYIQESKTYRNILNNALNILKLKDKISLKNQIQFYQIYFTFKIHLYLLLFKNTQLQLMI</sequence>
<proteinExistence type="predicted"/>